<accession>A0ABQ2N7F4</accession>
<dbReference type="InterPro" id="IPR001647">
    <property type="entry name" value="HTH_TetR"/>
</dbReference>
<evidence type="ECO:0000313" key="7">
    <source>
        <dbReference type="Proteomes" id="UP000655410"/>
    </source>
</evidence>
<proteinExistence type="predicted"/>
<evidence type="ECO:0000313" key="6">
    <source>
        <dbReference type="EMBL" id="GGO86176.1"/>
    </source>
</evidence>
<dbReference type="Pfam" id="PF00440">
    <property type="entry name" value="TetR_N"/>
    <property type="match status" value="1"/>
</dbReference>
<keyword evidence="3" id="KW-0804">Transcription</keyword>
<evidence type="ECO:0000256" key="3">
    <source>
        <dbReference type="ARBA" id="ARBA00023163"/>
    </source>
</evidence>
<keyword evidence="7" id="KW-1185">Reference proteome</keyword>
<dbReference type="PANTHER" id="PTHR30055:SF234">
    <property type="entry name" value="HTH-TYPE TRANSCRIPTIONAL REGULATOR BETI"/>
    <property type="match status" value="1"/>
</dbReference>
<reference evidence="7" key="1">
    <citation type="journal article" date="2019" name="Int. J. Syst. Evol. Microbiol.">
        <title>The Global Catalogue of Microorganisms (GCM) 10K type strain sequencing project: providing services to taxonomists for standard genome sequencing and annotation.</title>
        <authorList>
            <consortium name="The Broad Institute Genomics Platform"/>
            <consortium name="The Broad Institute Genome Sequencing Center for Infectious Disease"/>
            <person name="Wu L."/>
            <person name="Ma J."/>
        </authorList>
    </citation>
    <scope>NUCLEOTIDE SEQUENCE [LARGE SCALE GENOMIC DNA]</scope>
    <source>
        <strain evidence="7">CGMCC 4.7371</strain>
    </source>
</reference>
<evidence type="ECO:0000256" key="2">
    <source>
        <dbReference type="ARBA" id="ARBA00023125"/>
    </source>
</evidence>
<evidence type="ECO:0000259" key="5">
    <source>
        <dbReference type="PROSITE" id="PS50977"/>
    </source>
</evidence>
<dbReference type="InterPro" id="IPR050109">
    <property type="entry name" value="HTH-type_TetR-like_transc_reg"/>
</dbReference>
<dbReference type="EMBL" id="BMNI01000001">
    <property type="protein sequence ID" value="GGO86176.1"/>
    <property type="molecule type" value="Genomic_DNA"/>
</dbReference>
<organism evidence="6 7">
    <name type="scientific">Nocardioides phosphati</name>
    <dbReference type="NCBI Taxonomy" id="1867775"/>
    <lineage>
        <taxon>Bacteria</taxon>
        <taxon>Bacillati</taxon>
        <taxon>Actinomycetota</taxon>
        <taxon>Actinomycetes</taxon>
        <taxon>Propionibacteriales</taxon>
        <taxon>Nocardioidaceae</taxon>
        <taxon>Nocardioides</taxon>
    </lineage>
</organism>
<feature type="domain" description="HTH tetR-type" evidence="5">
    <location>
        <begin position="7"/>
        <end position="67"/>
    </location>
</feature>
<dbReference type="Proteomes" id="UP000655410">
    <property type="component" value="Unassembled WGS sequence"/>
</dbReference>
<dbReference type="Gene3D" id="1.10.357.10">
    <property type="entry name" value="Tetracycline Repressor, domain 2"/>
    <property type="match status" value="1"/>
</dbReference>
<dbReference type="InterPro" id="IPR036271">
    <property type="entry name" value="Tet_transcr_reg_TetR-rel_C_sf"/>
</dbReference>
<dbReference type="RefSeq" id="WP_188782640.1">
    <property type="nucleotide sequence ID" value="NZ_BMNI01000001.1"/>
</dbReference>
<comment type="caution">
    <text evidence="6">The sequence shown here is derived from an EMBL/GenBank/DDBJ whole genome shotgun (WGS) entry which is preliminary data.</text>
</comment>
<feature type="DNA-binding region" description="H-T-H motif" evidence="4">
    <location>
        <begin position="30"/>
        <end position="49"/>
    </location>
</feature>
<dbReference type="PROSITE" id="PS50977">
    <property type="entry name" value="HTH_TETR_2"/>
    <property type="match status" value="1"/>
</dbReference>
<dbReference type="SUPFAM" id="SSF46689">
    <property type="entry name" value="Homeodomain-like"/>
    <property type="match status" value="1"/>
</dbReference>
<sequence length="192" mass="21220">MAHVPTEVRRQQFIEAAIEVIAREGADGATTRKIAEAAGAPLATLHYCFQTKENLLWAIFEHLHQIVQADLEAAVPDARPAADIAADLLNGTMRRAASEPAANRAQVEIWLWAERNDPAMAVKQYDTYLQAWMGFLRAATPPLPEERLETVVRVIFGLIDGLNMQLITHGDEEMILRETATATAMLTAYLGD</sequence>
<dbReference type="InterPro" id="IPR009057">
    <property type="entry name" value="Homeodomain-like_sf"/>
</dbReference>
<keyword evidence="2 4" id="KW-0238">DNA-binding</keyword>
<dbReference type="PANTHER" id="PTHR30055">
    <property type="entry name" value="HTH-TYPE TRANSCRIPTIONAL REGULATOR RUTR"/>
    <property type="match status" value="1"/>
</dbReference>
<evidence type="ECO:0000256" key="1">
    <source>
        <dbReference type="ARBA" id="ARBA00023015"/>
    </source>
</evidence>
<protein>
    <recommendedName>
        <fullName evidence="5">HTH tetR-type domain-containing protein</fullName>
    </recommendedName>
</protein>
<dbReference type="SUPFAM" id="SSF48498">
    <property type="entry name" value="Tetracyclin repressor-like, C-terminal domain"/>
    <property type="match status" value="1"/>
</dbReference>
<name>A0ABQ2N7F4_9ACTN</name>
<gene>
    <name evidence="6" type="ORF">GCM10011584_07890</name>
</gene>
<evidence type="ECO:0000256" key="4">
    <source>
        <dbReference type="PROSITE-ProRule" id="PRU00335"/>
    </source>
</evidence>
<keyword evidence="1" id="KW-0805">Transcription regulation</keyword>